<protein>
    <submittedName>
        <fullName evidence="4">Carbon-nitrogen hydrolase family protein</fullName>
    </submittedName>
</protein>
<dbReference type="OrthoDB" id="4008466at2"/>
<proteinExistence type="inferred from homology"/>
<feature type="region of interest" description="Disordered" evidence="2">
    <location>
        <begin position="1"/>
        <end position="37"/>
    </location>
</feature>
<dbReference type="PROSITE" id="PS50263">
    <property type="entry name" value="CN_HYDROLASE"/>
    <property type="match status" value="1"/>
</dbReference>
<evidence type="ECO:0000256" key="1">
    <source>
        <dbReference type="ARBA" id="ARBA00010613"/>
    </source>
</evidence>
<keyword evidence="4" id="KW-0378">Hydrolase</keyword>
<dbReference type="CDD" id="cd07197">
    <property type="entry name" value="nitrilase"/>
    <property type="match status" value="1"/>
</dbReference>
<feature type="compositionally biased region" description="Basic residues" evidence="2">
    <location>
        <begin position="13"/>
        <end position="22"/>
    </location>
</feature>
<dbReference type="Pfam" id="PF00795">
    <property type="entry name" value="CN_hydrolase"/>
    <property type="match status" value="1"/>
</dbReference>
<dbReference type="SUPFAM" id="SSF56317">
    <property type="entry name" value="Carbon-nitrogen hydrolase"/>
    <property type="match status" value="1"/>
</dbReference>
<dbReference type="Gene3D" id="3.60.110.10">
    <property type="entry name" value="Carbon-nitrogen hydrolase"/>
    <property type="match status" value="1"/>
</dbReference>
<dbReference type="InterPro" id="IPR003010">
    <property type="entry name" value="C-N_Hydrolase"/>
</dbReference>
<keyword evidence="5" id="KW-1185">Reference proteome</keyword>
<evidence type="ECO:0000256" key="2">
    <source>
        <dbReference type="SAM" id="MobiDB-lite"/>
    </source>
</evidence>
<dbReference type="AlphaFoldDB" id="A0A5N0UUP6"/>
<evidence type="ECO:0000259" key="3">
    <source>
        <dbReference type="PROSITE" id="PS50263"/>
    </source>
</evidence>
<dbReference type="EMBL" id="VMNW02000076">
    <property type="protein sequence ID" value="KAA9153475.1"/>
    <property type="molecule type" value="Genomic_DNA"/>
</dbReference>
<dbReference type="Proteomes" id="UP000319769">
    <property type="component" value="Unassembled WGS sequence"/>
</dbReference>
<accession>A0A5N0UUP6</accession>
<evidence type="ECO:0000313" key="4">
    <source>
        <dbReference type="EMBL" id="KAA9153475.1"/>
    </source>
</evidence>
<dbReference type="GO" id="GO:0016787">
    <property type="term" value="F:hydrolase activity"/>
    <property type="evidence" value="ECO:0007669"/>
    <property type="project" value="UniProtKB-KW"/>
</dbReference>
<feature type="domain" description="CN hydrolase" evidence="3">
    <location>
        <begin position="41"/>
        <end position="273"/>
    </location>
</feature>
<organism evidence="4 5">
    <name type="scientific">Amycolatopsis acidicola</name>
    <dbReference type="NCBI Taxonomy" id="2596893"/>
    <lineage>
        <taxon>Bacteria</taxon>
        <taxon>Bacillati</taxon>
        <taxon>Actinomycetota</taxon>
        <taxon>Actinomycetes</taxon>
        <taxon>Pseudonocardiales</taxon>
        <taxon>Pseudonocardiaceae</taxon>
        <taxon>Amycolatopsis</taxon>
    </lineage>
</organism>
<comment type="caution">
    <text evidence="4">The sequence shown here is derived from an EMBL/GenBank/DDBJ whole genome shotgun (WGS) entry which is preliminary data.</text>
</comment>
<dbReference type="PANTHER" id="PTHR23088">
    <property type="entry name" value="NITRILASE-RELATED"/>
    <property type="match status" value="1"/>
</dbReference>
<dbReference type="InterPro" id="IPR036526">
    <property type="entry name" value="C-N_Hydrolase_sf"/>
</dbReference>
<comment type="similarity">
    <text evidence="1">Belongs to the carbon-nitrogen hydrolase superfamily. NIT1/NIT2 family.</text>
</comment>
<dbReference type="PANTHER" id="PTHR23088:SF27">
    <property type="entry name" value="DEAMINATED GLUTATHIONE AMIDASE"/>
    <property type="match status" value="1"/>
</dbReference>
<reference evidence="4" key="1">
    <citation type="submission" date="2019-09" db="EMBL/GenBank/DDBJ databases">
        <authorList>
            <person name="Teo W.F.A."/>
            <person name="Duangmal K."/>
        </authorList>
    </citation>
    <scope>NUCLEOTIDE SEQUENCE [LARGE SCALE GENOMIC DNA]</scope>
    <source>
        <strain evidence="4">K81G1</strain>
    </source>
</reference>
<name>A0A5N0UUP6_9PSEU</name>
<gene>
    <name evidence="4" type="ORF">FPZ12_034615</name>
</gene>
<evidence type="ECO:0000313" key="5">
    <source>
        <dbReference type="Proteomes" id="UP000319769"/>
    </source>
</evidence>
<sequence length="300" mass="31505">MRPGQAGGDARGRRTRGARRTGRIGGPVQGDAHRGAGRPGLKIALGQLASRPGDVGTNLKRAAGLVRDLKTDVLALPELFTCGYDPEGIAANPAWSLSTQDFGPLAEAAAEARTWVLAGASVATEGKPRNAIVVLGPDGAVRGRYDKNHLWGREKQVFEAGSGLLMLDVGGVSIGLGVCYDAGFPELSRAYARAGAHAVLFCSAFATGPTEHRYRVYHPARALENTVYTLVVNAVGELAGERYFGESGAWSPAGQPLITAGRREGVSIVDISAAEVARTREHLTYLTDLSPGVDHVARVS</sequence>